<dbReference type="Pfam" id="PF01986">
    <property type="entry name" value="DUF123"/>
    <property type="match status" value="1"/>
</dbReference>
<dbReference type="CDD" id="cd10441">
    <property type="entry name" value="GIY-YIG_COG1833"/>
    <property type="match status" value="1"/>
</dbReference>
<name>A0A075WI20_ARCFL</name>
<reference evidence="2 3" key="1">
    <citation type="submission" date="2013-07" db="EMBL/GenBank/DDBJ databases">
        <title>Genome of Archaeoglobus fulgidus.</title>
        <authorList>
            <person name="Fiebig A."/>
            <person name="Birkeland N.-K."/>
        </authorList>
    </citation>
    <scope>NUCLEOTIDE SEQUENCE [LARGE SCALE GENOMIC DNA]</scope>
    <source>
        <strain evidence="2 3">DSM 8774</strain>
    </source>
</reference>
<feature type="domain" description="GIY-YIG" evidence="1">
    <location>
        <begin position="18"/>
        <end position="108"/>
    </location>
</feature>
<dbReference type="Proteomes" id="UP000028501">
    <property type="component" value="Chromosome"/>
</dbReference>
<accession>A0A075WI20</accession>
<dbReference type="EMBL" id="CP006577">
    <property type="protein sequence ID" value="AIG97203.1"/>
    <property type="molecule type" value="Genomic_DNA"/>
</dbReference>
<dbReference type="KEGG" id="afg:AFULGI_00003840"/>
<dbReference type="InterPro" id="IPR002837">
    <property type="entry name" value="DUF123"/>
</dbReference>
<proteinExistence type="predicted"/>
<dbReference type="AlphaFoldDB" id="A0A075WI20"/>
<sequence length="117" mass="13523">MTSYVLVLRCCEYFQVRVGALGVIAFRRGYYYYVGSANSGVHRVKRHFSIKKKKRWHIDYISAKMEVVGAILSKEPECGLAQRFESFERIRGFGCSDCDCESHLFYSPTLNLEFLST</sequence>
<evidence type="ECO:0000313" key="2">
    <source>
        <dbReference type="EMBL" id="AIG97203.1"/>
    </source>
</evidence>
<organism evidence="2 3">
    <name type="scientific">Archaeoglobus fulgidus DSM 8774</name>
    <dbReference type="NCBI Taxonomy" id="1344584"/>
    <lineage>
        <taxon>Archaea</taxon>
        <taxon>Methanobacteriati</taxon>
        <taxon>Methanobacteriota</taxon>
        <taxon>Archaeoglobi</taxon>
        <taxon>Archaeoglobales</taxon>
        <taxon>Archaeoglobaceae</taxon>
        <taxon>Archaeoglobus</taxon>
    </lineage>
</organism>
<dbReference type="InterPro" id="IPR000305">
    <property type="entry name" value="GIY-YIG_endonuc"/>
</dbReference>
<dbReference type="PANTHER" id="PTHR37460:SF1">
    <property type="entry name" value="ENDONUCLEASE III"/>
    <property type="match status" value="1"/>
</dbReference>
<evidence type="ECO:0000259" key="1">
    <source>
        <dbReference type="SMART" id="SM00465"/>
    </source>
</evidence>
<evidence type="ECO:0000313" key="3">
    <source>
        <dbReference type="Proteomes" id="UP000028501"/>
    </source>
</evidence>
<dbReference type="SMART" id="SM00465">
    <property type="entry name" value="GIYc"/>
    <property type="match status" value="1"/>
</dbReference>
<protein>
    <recommendedName>
        <fullName evidence="1">GIY-YIG domain-containing protein</fullName>
    </recommendedName>
</protein>
<dbReference type="HOGENOM" id="CLU_115699_0_1_2"/>
<gene>
    <name evidence="2" type="ORF">AFULGI_00003840</name>
</gene>
<dbReference type="PANTHER" id="PTHR37460">
    <property type="entry name" value="ENDONUCLEASE III"/>
    <property type="match status" value="1"/>
</dbReference>